<evidence type="ECO:0000256" key="1">
    <source>
        <dbReference type="ARBA" id="ARBA00022630"/>
    </source>
</evidence>
<dbReference type="Pfam" id="PF03060">
    <property type="entry name" value="NMO"/>
    <property type="match status" value="1"/>
</dbReference>
<reference evidence="4" key="1">
    <citation type="submission" date="2022-12" db="EMBL/GenBank/DDBJ databases">
        <authorList>
            <person name="Petersen C."/>
        </authorList>
    </citation>
    <scope>NUCLEOTIDE SEQUENCE</scope>
    <source>
        <strain evidence="4">IBT 29677</strain>
    </source>
</reference>
<dbReference type="PANTHER" id="PTHR32332:SF31">
    <property type="entry name" value="2-NITROPROPANE DIOXYGENASE FAMILY, PUTATIVE (AFU_ORTHOLOGUE AFUA_2G09850)-RELATED"/>
    <property type="match status" value="1"/>
</dbReference>
<dbReference type="Gene3D" id="3.20.20.70">
    <property type="entry name" value="Aldolase class I"/>
    <property type="match status" value="1"/>
</dbReference>
<evidence type="ECO:0000313" key="4">
    <source>
        <dbReference type="EMBL" id="KAJ5396541.1"/>
    </source>
</evidence>
<protein>
    <recommendedName>
        <fullName evidence="6">Nitronate monooxygenase domain-containing protein</fullName>
    </recommendedName>
</protein>
<reference evidence="4" key="2">
    <citation type="journal article" date="2023" name="IMA Fungus">
        <title>Comparative genomic study of the Penicillium genus elucidates a diverse pangenome and 15 lateral gene transfer events.</title>
        <authorList>
            <person name="Petersen C."/>
            <person name="Sorensen T."/>
            <person name="Nielsen M.R."/>
            <person name="Sondergaard T.E."/>
            <person name="Sorensen J.L."/>
            <person name="Fitzpatrick D.A."/>
            <person name="Frisvad J.C."/>
            <person name="Nielsen K.L."/>
        </authorList>
    </citation>
    <scope>NUCLEOTIDE SEQUENCE</scope>
    <source>
        <strain evidence="4">IBT 29677</strain>
    </source>
</reference>
<dbReference type="InterPro" id="IPR004136">
    <property type="entry name" value="NMO"/>
</dbReference>
<sequence>MALITTPTTQLLHIDHPILLAGMGHTAGSDLVAAVSNAGGLGVLGGLGYTPKMLRDAIQEVKSRLRKPDLPFGVDLLLPRVGGSARKTNKDYTKGALNELVDVIIEEKAALFVSAVGIPPKEVIDRLHAAGILYMHVHKACQAGADLICAQGGEAGGHTGEIPTSVLIPACADACRQYKSPLTGETVQLVAAGGIFDGRGIAAMMMMGASAVWIGTRFVTARESAAPKLGKKAIIDAGFHDTMKSTLWTGRPLRALATPYIRDWELNRRNEIEKLQGQGLIVLDYELDKLAKDGQLTEEIEDLTTQRPMGCGAAMVTQEDQSAKEIVLEMVIEAFGLLRGARQYVGAKI</sequence>
<dbReference type="InterPro" id="IPR013785">
    <property type="entry name" value="Aldolase_TIM"/>
</dbReference>
<name>A0A9X0B9A0_9EURO</name>
<dbReference type="RefSeq" id="XP_056488593.1">
    <property type="nucleotide sequence ID" value="XM_056629291.1"/>
</dbReference>
<organism evidence="4 5">
    <name type="scientific">Penicillium cosmopolitanum</name>
    <dbReference type="NCBI Taxonomy" id="1131564"/>
    <lineage>
        <taxon>Eukaryota</taxon>
        <taxon>Fungi</taxon>
        <taxon>Dikarya</taxon>
        <taxon>Ascomycota</taxon>
        <taxon>Pezizomycotina</taxon>
        <taxon>Eurotiomycetes</taxon>
        <taxon>Eurotiomycetidae</taxon>
        <taxon>Eurotiales</taxon>
        <taxon>Aspergillaceae</taxon>
        <taxon>Penicillium</taxon>
    </lineage>
</organism>
<keyword evidence="2" id="KW-0288">FMN</keyword>
<keyword evidence="3" id="KW-0560">Oxidoreductase</keyword>
<evidence type="ECO:0008006" key="6">
    <source>
        <dbReference type="Google" id="ProtNLM"/>
    </source>
</evidence>
<dbReference type="PANTHER" id="PTHR32332">
    <property type="entry name" value="2-NITROPROPANE DIOXYGENASE"/>
    <property type="match status" value="1"/>
</dbReference>
<proteinExistence type="predicted"/>
<dbReference type="CDD" id="cd04730">
    <property type="entry name" value="NPD_like"/>
    <property type="match status" value="1"/>
</dbReference>
<dbReference type="AlphaFoldDB" id="A0A9X0B9A0"/>
<dbReference type="GeneID" id="81368271"/>
<dbReference type="OrthoDB" id="10265891at2759"/>
<accession>A0A9X0B9A0</accession>
<dbReference type="EMBL" id="JAPZBU010000006">
    <property type="protein sequence ID" value="KAJ5396541.1"/>
    <property type="molecule type" value="Genomic_DNA"/>
</dbReference>
<keyword evidence="5" id="KW-1185">Reference proteome</keyword>
<evidence type="ECO:0000313" key="5">
    <source>
        <dbReference type="Proteomes" id="UP001147747"/>
    </source>
</evidence>
<keyword evidence="1" id="KW-0285">Flavoprotein</keyword>
<dbReference type="Proteomes" id="UP001147747">
    <property type="component" value="Unassembled WGS sequence"/>
</dbReference>
<dbReference type="GO" id="GO:0018580">
    <property type="term" value="F:nitronate monooxygenase activity"/>
    <property type="evidence" value="ECO:0007669"/>
    <property type="project" value="InterPro"/>
</dbReference>
<comment type="caution">
    <text evidence="4">The sequence shown here is derived from an EMBL/GenBank/DDBJ whole genome shotgun (WGS) entry which is preliminary data.</text>
</comment>
<evidence type="ECO:0000256" key="2">
    <source>
        <dbReference type="ARBA" id="ARBA00022643"/>
    </source>
</evidence>
<dbReference type="SUPFAM" id="SSF51412">
    <property type="entry name" value="Inosine monophosphate dehydrogenase (IMPDH)"/>
    <property type="match status" value="1"/>
</dbReference>
<gene>
    <name evidence="4" type="ORF">N7509_004654</name>
</gene>
<evidence type="ECO:0000256" key="3">
    <source>
        <dbReference type="ARBA" id="ARBA00023002"/>
    </source>
</evidence>